<reference evidence="9 10" key="1">
    <citation type="submission" date="2012-06" db="EMBL/GenBank/DDBJ databases">
        <title>The complete genome of Ornithobacterium rhinotracheale DSM 15997.</title>
        <authorList>
            <consortium name="US DOE Joint Genome Institute (JGI-PGF)"/>
            <person name="Lucas S."/>
            <person name="Copeland A."/>
            <person name="Lapidus A."/>
            <person name="Goodwin L."/>
            <person name="Pitluck S."/>
            <person name="Peters L."/>
            <person name="Mikhailova N."/>
            <person name="Teshima H."/>
            <person name="Kyrpides N."/>
            <person name="Mavromatis K."/>
            <person name="Pagani I."/>
            <person name="Ivanova N."/>
            <person name="Ovchinnikova G."/>
            <person name="Zeytun A."/>
            <person name="Detter J.C."/>
            <person name="Han C."/>
            <person name="Land M."/>
            <person name="Hauser L."/>
            <person name="Markowitz V."/>
            <person name="Cheng J.-F."/>
            <person name="Hugenholtz P."/>
            <person name="Woyke T."/>
            <person name="Wu D."/>
            <person name="Lang E."/>
            <person name="Kopitz M."/>
            <person name="Brambilla E."/>
            <person name="Klenk H.-P."/>
            <person name="Eisen J.A."/>
        </authorList>
    </citation>
    <scope>NUCLEOTIDE SEQUENCE [LARGE SCALE GENOMIC DNA]</scope>
    <source>
        <strain evidence="10">ATCC 51463 / DSM 15997 / CCUG 23171 / LMG 9086</strain>
    </source>
</reference>
<dbReference type="KEGG" id="orh:Ornrh_0951"/>
<feature type="transmembrane region" description="Helical" evidence="8">
    <location>
        <begin position="287"/>
        <end position="317"/>
    </location>
</feature>
<dbReference type="GO" id="GO:0030001">
    <property type="term" value="P:metal ion transport"/>
    <property type="evidence" value="ECO:0007669"/>
    <property type="project" value="UniProtKB-ARBA"/>
</dbReference>
<dbReference type="SUPFAM" id="SSF81324">
    <property type="entry name" value="Voltage-gated potassium channels"/>
    <property type="match status" value="1"/>
</dbReference>
<dbReference type="PANTHER" id="PTHR32024:SF1">
    <property type="entry name" value="KTR SYSTEM POTASSIUM UPTAKE PROTEIN B"/>
    <property type="match status" value="1"/>
</dbReference>
<proteinExistence type="predicted"/>
<feature type="transmembrane region" description="Helical" evidence="8">
    <location>
        <begin position="389"/>
        <end position="409"/>
    </location>
</feature>
<feature type="transmembrane region" description="Helical" evidence="8">
    <location>
        <begin position="176"/>
        <end position="196"/>
    </location>
</feature>
<feature type="transmembrane region" description="Helical" evidence="8">
    <location>
        <begin position="148"/>
        <end position="170"/>
    </location>
</feature>
<keyword evidence="2" id="KW-0813">Transport</keyword>
<feature type="transmembrane region" description="Helical" evidence="8">
    <location>
        <begin position="208"/>
        <end position="228"/>
    </location>
</feature>
<keyword evidence="4 8" id="KW-0812">Transmembrane</keyword>
<dbReference type="STRING" id="867902.Ornrh_0951"/>
<evidence type="ECO:0000256" key="5">
    <source>
        <dbReference type="ARBA" id="ARBA00022989"/>
    </source>
</evidence>
<keyword evidence="5 8" id="KW-1133">Transmembrane helix</keyword>
<dbReference type="GeneID" id="97257655"/>
<gene>
    <name evidence="9" type="ordered locus">Ornrh_0951</name>
</gene>
<evidence type="ECO:0000256" key="3">
    <source>
        <dbReference type="ARBA" id="ARBA00022475"/>
    </source>
</evidence>
<dbReference type="Pfam" id="PF02386">
    <property type="entry name" value="TrkH"/>
    <property type="match status" value="1"/>
</dbReference>
<keyword evidence="3" id="KW-1003">Cell membrane</keyword>
<keyword evidence="10" id="KW-1185">Reference proteome</keyword>
<evidence type="ECO:0000313" key="10">
    <source>
        <dbReference type="Proteomes" id="UP000006051"/>
    </source>
</evidence>
<keyword evidence="6" id="KW-0406">Ion transport</keyword>
<feature type="transmembrane region" description="Helical" evidence="8">
    <location>
        <begin position="35"/>
        <end position="55"/>
    </location>
</feature>
<evidence type="ECO:0000256" key="2">
    <source>
        <dbReference type="ARBA" id="ARBA00022448"/>
    </source>
</evidence>
<evidence type="ECO:0000256" key="1">
    <source>
        <dbReference type="ARBA" id="ARBA00004651"/>
    </source>
</evidence>
<evidence type="ECO:0000313" key="9">
    <source>
        <dbReference type="EMBL" id="AFL97144.1"/>
    </source>
</evidence>
<evidence type="ECO:0000256" key="6">
    <source>
        <dbReference type="ARBA" id="ARBA00023065"/>
    </source>
</evidence>
<feature type="transmembrane region" description="Helical" evidence="8">
    <location>
        <begin position="248"/>
        <end position="266"/>
    </location>
</feature>
<sequence length="459" mass="50681">MRNELEPNVAKKSKFGSLYFKYRKFILKLSPQRHLIFGFALYTFIGWMLLSIPYLHRQPTSMLDNLFTTTSAISTTGLVTVSLSDTYNAIGLTVIALLVQIGGIGYMTMGSFLVMSRKNKMSNHQVRILTTEFSLPEGLEIKDFIRSIIVFTLVAETLGAIALYFIFVDANVPPSFAIWSSIFHSISAFCTAGVGLYNDSLESFASNIPLNIVISVLSLLGSLGFIVVTDIWSRFSGKTNKISFTTKVIVLILSILLIAGTLMFYFKEPATRFNNENRFITSFFQSMSALTTAGFNTIPISNLSLPLLLFTIFLMYIGASPSGTAGGLKTTTLTAIIAIMWSRLRGDKRVTFMGKLIPIDRLYAATTAFIFYTAMIFFVTFLLSFTEKFSFSAILFEAASALGTVGLSTGITGDLSSWGKLLIIITMFIGRLGVITFGISILARKKQLTIYNETEDLAV</sequence>
<keyword evidence="7 8" id="KW-0472">Membrane</keyword>
<name>I3ZZL0_ORNRL</name>
<dbReference type="PATRIC" id="fig|867902.3.peg.935"/>
<dbReference type="RefSeq" id="WP_014790745.1">
    <property type="nucleotide sequence ID" value="NC_018016.1"/>
</dbReference>
<dbReference type="Proteomes" id="UP000006051">
    <property type="component" value="Chromosome"/>
</dbReference>
<feature type="transmembrane region" description="Helical" evidence="8">
    <location>
        <begin position="362"/>
        <end position="383"/>
    </location>
</feature>
<protein>
    <submittedName>
        <fullName evidence="9">Trk-type K+ transport system, membrane component</fullName>
    </submittedName>
</protein>
<accession>I3ZZL0</accession>
<dbReference type="AlphaFoldDB" id="I3ZZL0"/>
<dbReference type="GO" id="GO:0005886">
    <property type="term" value="C:plasma membrane"/>
    <property type="evidence" value="ECO:0007669"/>
    <property type="project" value="UniProtKB-SubCell"/>
</dbReference>
<evidence type="ECO:0000256" key="8">
    <source>
        <dbReference type="SAM" id="Phobius"/>
    </source>
</evidence>
<feature type="transmembrane region" description="Helical" evidence="8">
    <location>
        <begin position="89"/>
        <end position="115"/>
    </location>
</feature>
<dbReference type="PANTHER" id="PTHR32024">
    <property type="entry name" value="TRK SYSTEM POTASSIUM UPTAKE PROTEIN TRKG-RELATED"/>
    <property type="match status" value="1"/>
</dbReference>
<comment type="subcellular location">
    <subcellularLocation>
        <location evidence="1">Cell membrane</location>
        <topology evidence="1">Multi-pass membrane protein</topology>
    </subcellularLocation>
</comment>
<dbReference type="eggNOG" id="COG0168">
    <property type="taxonomic scope" value="Bacteria"/>
</dbReference>
<organism evidence="9 10">
    <name type="scientific">Ornithobacterium rhinotracheale (strain ATCC 51463 / DSM 15997 / CCUG 23171 / CIP 104009 / LMG 9086)</name>
    <dbReference type="NCBI Taxonomy" id="867902"/>
    <lineage>
        <taxon>Bacteria</taxon>
        <taxon>Pseudomonadati</taxon>
        <taxon>Bacteroidota</taxon>
        <taxon>Flavobacteriia</taxon>
        <taxon>Flavobacteriales</taxon>
        <taxon>Weeksellaceae</taxon>
        <taxon>Ornithobacterium</taxon>
    </lineage>
</organism>
<feature type="transmembrane region" description="Helical" evidence="8">
    <location>
        <begin position="421"/>
        <end position="443"/>
    </location>
</feature>
<evidence type="ECO:0000256" key="4">
    <source>
        <dbReference type="ARBA" id="ARBA00022692"/>
    </source>
</evidence>
<dbReference type="EMBL" id="CP003283">
    <property type="protein sequence ID" value="AFL97144.1"/>
    <property type="molecule type" value="Genomic_DNA"/>
</dbReference>
<dbReference type="GO" id="GO:0008324">
    <property type="term" value="F:monoatomic cation transmembrane transporter activity"/>
    <property type="evidence" value="ECO:0007669"/>
    <property type="project" value="InterPro"/>
</dbReference>
<dbReference type="GeneID" id="71569238"/>
<dbReference type="InterPro" id="IPR003445">
    <property type="entry name" value="Cat_transpt"/>
</dbReference>
<evidence type="ECO:0000256" key="7">
    <source>
        <dbReference type="ARBA" id="ARBA00023136"/>
    </source>
</evidence>
<dbReference type="HOGENOM" id="CLU_026429_0_1_10"/>